<name>A0A9D3N4Z5_9TELE</name>
<keyword evidence="4" id="KW-0697">Rotamase</keyword>
<dbReference type="InterPro" id="IPR001179">
    <property type="entry name" value="PPIase_FKBP_dom"/>
</dbReference>
<evidence type="ECO:0000256" key="1">
    <source>
        <dbReference type="ARBA" id="ARBA00009648"/>
    </source>
</evidence>
<dbReference type="Proteomes" id="UP000824219">
    <property type="component" value="Linkage Group LG28"/>
</dbReference>
<gene>
    <name evidence="7" type="ORF">KOW79_021810</name>
</gene>
<feature type="repeat" description="TPR" evidence="5">
    <location>
        <begin position="192"/>
        <end position="225"/>
    </location>
</feature>
<comment type="caution">
    <text evidence="7">The sequence shown here is derived from an EMBL/GenBank/DDBJ whole genome shotgun (WGS) entry which is preliminary data.</text>
</comment>
<dbReference type="Gene3D" id="1.25.40.10">
    <property type="entry name" value="Tetratricopeptide repeat domain"/>
    <property type="match status" value="1"/>
</dbReference>
<dbReference type="GO" id="GO:0003755">
    <property type="term" value="F:peptidyl-prolyl cis-trans isomerase activity"/>
    <property type="evidence" value="ECO:0007669"/>
    <property type="project" value="UniProtKB-KW"/>
</dbReference>
<proteinExistence type="inferred from homology"/>
<evidence type="ECO:0000256" key="3">
    <source>
        <dbReference type="ARBA" id="ARBA00022803"/>
    </source>
</evidence>
<feature type="domain" description="PPIase FKBP-type" evidence="6">
    <location>
        <begin position="26"/>
        <end position="115"/>
    </location>
</feature>
<evidence type="ECO:0000313" key="7">
    <source>
        <dbReference type="EMBL" id="KAG7314507.1"/>
    </source>
</evidence>
<dbReference type="PANTHER" id="PTHR46674:SF1">
    <property type="entry name" value="INACTIVE PEPTIDYL-PROLYL CIS-TRANS ISOMERASE FKBP6"/>
    <property type="match status" value="1"/>
</dbReference>
<comment type="similarity">
    <text evidence="1">Belongs to the FKBP6 family.</text>
</comment>
<dbReference type="Pfam" id="PF14559">
    <property type="entry name" value="TPR_19"/>
    <property type="match status" value="1"/>
</dbReference>
<dbReference type="SMART" id="SM00028">
    <property type="entry name" value="TPR"/>
    <property type="match status" value="3"/>
</dbReference>
<reference evidence="7 8" key="1">
    <citation type="submission" date="2021-06" db="EMBL/GenBank/DDBJ databases">
        <title>Chromosome-level genome assembly of the red-tail catfish (Hemibagrus wyckioides).</title>
        <authorList>
            <person name="Shao F."/>
        </authorList>
    </citation>
    <scope>NUCLEOTIDE SEQUENCE [LARGE SCALE GENOMIC DNA]</scope>
    <source>
        <strain evidence="7">EC202008001</strain>
        <tissue evidence="7">Blood</tissue>
    </source>
</reference>
<dbReference type="EMBL" id="JAHKSW010000028">
    <property type="protein sequence ID" value="KAG7314507.1"/>
    <property type="molecule type" value="Genomic_DNA"/>
</dbReference>
<organism evidence="7 8">
    <name type="scientific">Hemibagrus wyckioides</name>
    <dbReference type="NCBI Taxonomy" id="337641"/>
    <lineage>
        <taxon>Eukaryota</taxon>
        <taxon>Metazoa</taxon>
        <taxon>Chordata</taxon>
        <taxon>Craniata</taxon>
        <taxon>Vertebrata</taxon>
        <taxon>Euteleostomi</taxon>
        <taxon>Actinopterygii</taxon>
        <taxon>Neopterygii</taxon>
        <taxon>Teleostei</taxon>
        <taxon>Ostariophysi</taxon>
        <taxon>Siluriformes</taxon>
        <taxon>Bagridae</taxon>
        <taxon>Hemibagrus</taxon>
    </lineage>
</organism>
<protein>
    <recommendedName>
        <fullName evidence="4">peptidylprolyl isomerase</fullName>
        <ecNumber evidence="4">5.2.1.8</ecNumber>
    </recommendedName>
</protein>
<dbReference type="PANTHER" id="PTHR46674">
    <property type="entry name" value="INACTIVE PEPTIDYL-PROLYL CIS-TRANS ISOMERASE FKBP6"/>
    <property type="match status" value="1"/>
</dbReference>
<dbReference type="InterPro" id="IPR042282">
    <property type="entry name" value="FKBP6/shu"/>
</dbReference>
<dbReference type="OrthoDB" id="8116123at2759"/>
<keyword evidence="4" id="KW-0413">Isomerase</keyword>
<dbReference type="AlphaFoldDB" id="A0A9D3N4Z5"/>
<dbReference type="InterPro" id="IPR019734">
    <property type="entry name" value="TPR_rpt"/>
</dbReference>
<accession>A0A9D3N4Z5</accession>
<dbReference type="GO" id="GO:0007283">
    <property type="term" value="P:spermatogenesis"/>
    <property type="evidence" value="ECO:0007669"/>
    <property type="project" value="TreeGrafter"/>
</dbReference>
<dbReference type="InterPro" id="IPR046357">
    <property type="entry name" value="PPIase_dom_sf"/>
</dbReference>
<evidence type="ECO:0000256" key="5">
    <source>
        <dbReference type="PROSITE-ProRule" id="PRU00339"/>
    </source>
</evidence>
<evidence type="ECO:0000259" key="6">
    <source>
        <dbReference type="PROSITE" id="PS50059"/>
    </source>
</evidence>
<dbReference type="InterPro" id="IPR011990">
    <property type="entry name" value="TPR-like_helical_dom_sf"/>
</dbReference>
<evidence type="ECO:0000313" key="8">
    <source>
        <dbReference type="Proteomes" id="UP000824219"/>
    </source>
</evidence>
<dbReference type="GO" id="GO:0005737">
    <property type="term" value="C:cytoplasm"/>
    <property type="evidence" value="ECO:0007669"/>
    <property type="project" value="TreeGrafter"/>
</dbReference>
<dbReference type="GO" id="GO:0051879">
    <property type="term" value="F:Hsp90 protein binding"/>
    <property type="evidence" value="ECO:0007669"/>
    <property type="project" value="TreeGrafter"/>
</dbReference>
<evidence type="ECO:0000256" key="2">
    <source>
        <dbReference type="ARBA" id="ARBA00022737"/>
    </source>
</evidence>
<keyword evidence="2" id="KW-0677">Repeat</keyword>
<comment type="catalytic activity">
    <reaction evidence="4">
        <text>[protein]-peptidylproline (omega=180) = [protein]-peptidylproline (omega=0)</text>
        <dbReference type="Rhea" id="RHEA:16237"/>
        <dbReference type="Rhea" id="RHEA-COMP:10747"/>
        <dbReference type="Rhea" id="RHEA-COMP:10748"/>
        <dbReference type="ChEBI" id="CHEBI:83833"/>
        <dbReference type="ChEBI" id="CHEBI:83834"/>
        <dbReference type="EC" id="5.2.1.8"/>
    </reaction>
</comment>
<dbReference type="Gene3D" id="3.10.50.40">
    <property type="match status" value="1"/>
</dbReference>
<dbReference type="Pfam" id="PF00254">
    <property type="entry name" value="FKBP_C"/>
    <property type="match status" value="1"/>
</dbReference>
<dbReference type="SUPFAM" id="SSF54534">
    <property type="entry name" value="FKBP-like"/>
    <property type="match status" value="1"/>
</dbReference>
<evidence type="ECO:0000256" key="4">
    <source>
        <dbReference type="PROSITE-ProRule" id="PRU00277"/>
    </source>
</evidence>
<keyword evidence="3 5" id="KW-0802">TPR repeat</keyword>
<dbReference type="PROSITE" id="PS50059">
    <property type="entry name" value="FKBP_PPIASE"/>
    <property type="match status" value="1"/>
</dbReference>
<keyword evidence="8" id="KW-1185">Reference proteome</keyword>
<dbReference type="PROSITE" id="PS50005">
    <property type="entry name" value="TPR"/>
    <property type="match status" value="1"/>
</dbReference>
<dbReference type="GO" id="GO:0034587">
    <property type="term" value="P:piRNA processing"/>
    <property type="evidence" value="ECO:0007669"/>
    <property type="project" value="TreeGrafter"/>
</dbReference>
<dbReference type="EC" id="5.2.1.8" evidence="4"/>
<dbReference type="SUPFAM" id="SSF48452">
    <property type="entry name" value="TPR-like"/>
    <property type="match status" value="1"/>
</dbReference>
<sequence>MQDILGDGGILKEVVHEGEGPPIPKDASVSFHFSGFLEYSDQPFESTRRFKFPKMMKLGKDMTMWGLDLGLRTMRRGEFSRFLLKPSYAYGERGCPPLIPPGATVLYEVQVIDYLDSAQVDEFFALLPEEQNLAPLSMLLNIVDTERCFGNRCFKQSRYEDAKHRYKQALTLLRNREPADEEESRRVEEASLPFLLNLSLVYLRLERPHKALQFGQKALKISPANTKALFRCGQACLEMNDYEKAQDYLTTAQAKKPFDTDINNLLRKLAM</sequence>